<dbReference type="GO" id="GO:0004674">
    <property type="term" value="F:protein serine/threonine kinase activity"/>
    <property type="evidence" value="ECO:0007669"/>
    <property type="project" value="UniProtKB-KW"/>
</dbReference>
<organism evidence="11 12">
    <name type="scientific">Paramecium octaurelia</name>
    <dbReference type="NCBI Taxonomy" id="43137"/>
    <lineage>
        <taxon>Eukaryota</taxon>
        <taxon>Sar</taxon>
        <taxon>Alveolata</taxon>
        <taxon>Ciliophora</taxon>
        <taxon>Intramacronucleata</taxon>
        <taxon>Oligohymenophorea</taxon>
        <taxon>Peniculida</taxon>
        <taxon>Parameciidae</taxon>
        <taxon>Paramecium</taxon>
    </lineage>
</organism>
<keyword evidence="3" id="KW-0808">Transferase</keyword>
<keyword evidence="4 7" id="KW-0547">Nucleotide-binding</keyword>
<feature type="compositionally biased region" description="Low complexity" evidence="8">
    <location>
        <begin position="100"/>
        <end position="110"/>
    </location>
</feature>
<feature type="compositionally biased region" description="Polar residues" evidence="8">
    <location>
        <begin position="111"/>
        <end position="124"/>
    </location>
</feature>
<evidence type="ECO:0000256" key="4">
    <source>
        <dbReference type="ARBA" id="ARBA00022741"/>
    </source>
</evidence>
<dbReference type="EMBL" id="CAJJDP010000080">
    <property type="protein sequence ID" value="CAD8183341.1"/>
    <property type="molecule type" value="Genomic_DNA"/>
</dbReference>
<dbReference type="Proteomes" id="UP000683925">
    <property type="component" value="Unassembled WGS sequence"/>
</dbReference>
<evidence type="ECO:0000259" key="10">
    <source>
        <dbReference type="PROSITE" id="PS51285"/>
    </source>
</evidence>
<evidence type="ECO:0000256" key="7">
    <source>
        <dbReference type="PROSITE-ProRule" id="PRU10141"/>
    </source>
</evidence>
<dbReference type="PANTHER" id="PTHR24356">
    <property type="entry name" value="SERINE/THREONINE-PROTEIN KINASE"/>
    <property type="match status" value="1"/>
</dbReference>
<dbReference type="GO" id="GO:0035556">
    <property type="term" value="P:intracellular signal transduction"/>
    <property type="evidence" value="ECO:0007669"/>
    <property type="project" value="TreeGrafter"/>
</dbReference>
<keyword evidence="5" id="KW-0418">Kinase</keyword>
<evidence type="ECO:0000256" key="1">
    <source>
        <dbReference type="ARBA" id="ARBA00012513"/>
    </source>
</evidence>
<evidence type="ECO:0000256" key="8">
    <source>
        <dbReference type="SAM" id="MobiDB-lite"/>
    </source>
</evidence>
<sequence length="570" mass="65433">MQKTNFKNLKDLLQNKYSYQDAKQNSRTSSIAEVLQNLKKNKDQTPVSIMKEEIINFTKAIGFGIQAPPSKSKSKEKQALPKSIDKKPILNNVAPQSKGNSRNNSSQSRNTSAHSIINENTNRSIAKDPKIPKGFQTGRLRERQEMNSILEQQKIKILNQSQDQQKQNLNNSNVSKQGTIDLVNLLKQQQNQKQESLTNEVINESKTFGEEFCGLNKGHFIYNYVIGKGGFGKVWKVELKKNRQLFAMKEMMKSKIIAKRSINSVMNEKELLSQLRHPFLVNMCYAFQDRDNLYLIMDLLTGGDLRFHIGRMKRFKEHQTKFFIACIVSGLEYLHNNNIIHRDIKPENIVLDKRGYARITDLGIARKVRPDNSQDTSGTPGYMAPEVMCRQNHGIAVDYFALGVIAYEFMIGKRPYNGKSRKEIRDQILAKQASIKKEDLPNGWSIEAMDFVNKLLQRKPQNRLGFNGPSEVKNHPWLKGVPWEKLYNKTVEAPYVPINVQDMYRQQISDDGEESQDELIKENQLLLRKNSVQNLFAGYGYDCNQDPTYKGTRSTASTHNTSQQNETIKF</sequence>
<evidence type="ECO:0000256" key="5">
    <source>
        <dbReference type="ARBA" id="ARBA00022777"/>
    </source>
</evidence>
<evidence type="ECO:0000256" key="3">
    <source>
        <dbReference type="ARBA" id="ARBA00022679"/>
    </source>
</evidence>
<reference evidence="11" key="1">
    <citation type="submission" date="2021-01" db="EMBL/GenBank/DDBJ databases">
        <authorList>
            <consortium name="Genoscope - CEA"/>
            <person name="William W."/>
        </authorList>
    </citation>
    <scope>NUCLEOTIDE SEQUENCE</scope>
</reference>
<feature type="region of interest" description="Disordered" evidence="8">
    <location>
        <begin position="65"/>
        <end position="140"/>
    </location>
</feature>
<dbReference type="OrthoDB" id="288474at2759"/>
<dbReference type="GO" id="GO:0005524">
    <property type="term" value="F:ATP binding"/>
    <property type="evidence" value="ECO:0007669"/>
    <property type="project" value="UniProtKB-UniRule"/>
</dbReference>
<dbReference type="Pfam" id="PF00069">
    <property type="entry name" value="Pkinase"/>
    <property type="match status" value="1"/>
</dbReference>
<evidence type="ECO:0000313" key="12">
    <source>
        <dbReference type="Proteomes" id="UP000683925"/>
    </source>
</evidence>
<dbReference type="InterPro" id="IPR008271">
    <property type="entry name" value="Ser/Thr_kinase_AS"/>
</dbReference>
<evidence type="ECO:0000259" key="9">
    <source>
        <dbReference type="PROSITE" id="PS50011"/>
    </source>
</evidence>
<dbReference type="InterPro" id="IPR000961">
    <property type="entry name" value="AGC-kinase_C"/>
</dbReference>
<name>A0A8S1W2G2_PAROT</name>
<gene>
    <name evidence="11" type="ORF">POCTA_138.1.T0810014</name>
</gene>
<dbReference type="PROSITE" id="PS00107">
    <property type="entry name" value="PROTEIN_KINASE_ATP"/>
    <property type="match status" value="1"/>
</dbReference>
<dbReference type="OMA" id="CDWREAR"/>
<evidence type="ECO:0000313" key="11">
    <source>
        <dbReference type="EMBL" id="CAD8183341.1"/>
    </source>
</evidence>
<dbReference type="AlphaFoldDB" id="A0A8S1W2G2"/>
<dbReference type="CDD" id="cd05578">
    <property type="entry name" value="STKc_Yank1"/>
    <property type="match status" value="1"/>
</dbReference>
<evidence type="ECO:0000256" key="2">
    <source>
        <dbReference type="ARBA" id="ARBA00022527"/>
    </source>
</evidence>
<keyword evidence="2" id="KW-0723">Serine/threonine-protein kinase</keyword>
<evidence type="ECO:0000256" key="6">
    <source>
        <dbReference type="ARBA" id="ARBA00022840"/>
    </source>
</evidence>
<comment type="caution">
    <text evidence="11">The sequence shown here is derived from an EMBL/GenBank/DDBJ whole genome shotgun (WGS) entry which is preliminary data.</text>
</comment>
<feature type="domain" description="AGC-kinase C-terminal" evidence="10">
    <location>
        <begin position="479"/>
        <end position="551"/>
    </location>
</feature>
<dbReference type="PROSITE" id="PS50011">
    <property type="entry name" value="PROTEIN_KINASE_DOM"/>
    <property type="match status" value="1"/>
</dbReference>
<dbReference type="PROSITE" id="PS51285">
    <property type="entry name" value="AGC_KINASE_CTER"/>
    <property type="match status" value="1"/>
</dbReference>
<dbReference type="EC" id="2.7.11.1" evidence="1"/>
<keyword evidence="12" id="KW-1185">Reference proteome</keyword>
<feature type="region of interest" description="Disordered" evidence="8">
    <location>
        <begin position="550"/>
        <end position="570"/>
    </location>
</feature>
<dbReference type="FunFam" id="3.30.200.20:FF:000574">
    <property type="entry name" value="Uncharacterized protein"/>
    <property type="match status" value="1"/>
</dbReference>
<dbReference type="FunFam" id="1.10.510.10:FF:000454">
    <property type="entry name" value="Uncharacterized protein"/>
    <property type="match status" value="1"/>
</dbReference>
<feature type="compositionally biased region" description="Basic and acidic residues" evidence="8">
    <location>
        <begin position="73"/>
        <end position="88"/>
    </location>
</feature>
<feature type="domain" description="Protein kinase" evidence="9">
    <location>
        <begin position="220"/>
        <end position="478"/>
    </location>
</feature>
<accession>A0A8S1W2G2</accession>
<protein>
    <recommendedName>
        <fullName evidence="1">non-specific serine/threonine protein kinase</fullName>
        <ecNumber evidence="1">2.7.11.1</ecNumber>
    </recommendedName>
</protein>
<proteinExistence type="predicted"/>
<dbReference type="InterPro" id="IPR017441">
    <property type="entry name" value="Protein_kinase_ATP_BS"/>
</dbReference>
<dbReference type="SMART" id="SM00220">
    <property type="entry name" value="S_TKc"/>
    <property type="match status" value="1"/>
</dbReference>
<dbReference type="InterPro" id="IPR000719">
    <property type="entry name" value="Prot_kinase_dom"/>
</dbReference>
<dbReference type="PANTHER" id="PTHR24356:SF374">
    <property type="entry name" value="PROTEIN KINASE DOMAIN-CONTAINING PROTEIN"/>
    <property type="match status" value="1"/>
</dbReference>
<dbReference type="InterPro" id="IPR050236">
    <property type="entry name" value="Ser_Thr_kinase_AGC"/>
</dbReference>
<keyword evidence="6 7" id="KW-0067">ATP-binding</keyword>
<dbReference type="PROSITE" id="PS00108">
    <property type="entry name" value="PROTEIN_KINASE_ST"/>
    <property type="match status" value="1"/>
</dbReference>
<feature type="binding site" evidence="7">
    <location>
        <position position="259"/>
    </location>
    <ligand>
        <name>ATP</name>
        <dbReference type="ChEBI" id="CHEBI:30616"/>
    </ligand>
</feature>